<protein>
    <submittedName>
        <fullName evidence="2">Protein-disulfide reductase DsbD family protein</fullName>
    </submittedName>
</protein>
<sequence length="266" mass="27485">MATLFLGYAPLAQADEGWVREGAVRMRILPGGGDGDGLKAGLEIALDPGWKTYWVSPGPLGLAPRLDWSGSTNLANVDVLWPAPQRFSDGDAQSAGYVGQVILPLKIRAEDPVKPVDLALKLDAGICSTQCVPIQIRLSLSLMPGQGADALALARLDGFRARVPAPSALGSSALLAIISAVRAAPETAEVTVRAPADTQNVDLFVEGGDEVLVGLPVPMGAGDDGTHVFRLKLRRNAPAAEVRLVAVAGGKAIAVPLALDGNPATP</sequence>
<keyword evidence="3" id="KW-1185">Reference proteome</keyword>
<proteinExistence type="predicted"/>
<comment type="caution">
    <text evidence="2">The sequence shown here is derived from an EMBL/GenBank/DDBJ whole genome shotgun (WGS) entry which is preliminary data.</text>
</comment>
<evidence type="ECO:0000313" key="3">
    <source>
        <dbReference type="Proteomes" id="UP001274321"/>
    </source>
</evidence>
<dbReference type="RefSeq" id="WP_319845453.1">
    <property type="nucleotide sequence ID" value="NZ_JAXAFJ010000011.1"/>
</dbReference>
<organism evidence="2 3">
    <name type="scientific">Terrihabitans rhizophilus</name>
    <dbReference type="NCBI Taxonomy" id="3092662"/>
    <lineage>
        <taxon>Bacteria</taxon>
        <taxon>Pseudomonadati</taxon>
        <taxon>Pseudomonadota</taxon>
        <taxon>Alphaproteobacteria</taxon>
        <taxon>Hyphomicrobiales</taxon>
        <taxon>Terrihabitans</taxon>
    </lineage>
</organism>
<feature type="domain" description="Thiol:disulfide interchange protein DsbD N-terminal" evidence="1">
    <location>
        <begin position="35"/>
        <end position="138"/>
    </location>
</feature>
<dbReference type="InterPro" id="IPR028250">
    <property type="entry name" value="DsbDN"/>
</dbReference>
<evidence type="ECO:0000259" key="1">
    <source>
        <dbReference type="Pfam" id="PF11412"/>
    </source>
</evidence>
<dbReference type="Pfam" id="PF11412">
    <property type="entry name" value="DsbD_N"/>
    <property type="match status" value="1"/>
</dbReference>
<reference evidence="2 3" key="1">
    <citation type="submission" date="2023-11" db="EMBL/GenBank/DDBJ databases">
        <authorList>
            <person name="Bao R."/>
        </authorList>
    </citation>
    <scope>NUCLEOTIDE SEQUENCE [LARGE SCALE GENOMIC DNA]</scope>
    <source>
        <strain evidence="2 3">PJ23</strain>
    </source>
</reference>
<dbReference type="Proteomes" id="UP001274321">
    <property type="component" value="Unassembled WGS sequence"/>
</dbReference>
<name>A0ABU4RR55_9HYPH</name>
<evidence type="ECO:0000313" key="2">
    <source>
        <dbReference type="EMBL" id="MDX6807323.1"/>
    </source>
</evidence>
<accession>A0ABU4RR55</accession>
<gene>
    <name evidence="2" type="ORF">SCD90_14720</name>
</gene>
<dbReference type="EMBL" id="JAXAFJ010000011">
    <property type="protein sequence ID" value="MDX6807323.1"/>
    <property type="molecule type" value="Genomic_DNA"/>
</dbReference>